<dbReference type="STRING" id="490629.SAMN05216266_120105"/>
<sequence>MTAPRATFPFAASRIQIILTLATAAPSASALVTVGKDEFEDAAGVIAMLGVGDADRGEPRSGEQDQDNDGVCADNPREHRHLHRSANTRCRAEQSSRTRGVP</sequence>
<keyword evidence="2" id="KW-0732">Signal</keyword>
<proteinExistence type="predicted"/>
<reference evidence="4" key="1">
    <citation type="submission" date="2016-10" db="EMBL/GenBank/DDBJ databases">
        <authorList>
            <person name="Varghese N."/>
            <person name="Submissions S."/>
        </authorList>
    </citation>
    <scope>NUCLEOTIDE SEQUENCE [LARGE SCALE GENOMIC DNA]</scope>
    <source>
        <strain evidence="4">CGMCC 4.3568</strain>
    </source>
</reference>
<protein>
    <submittedName>
        <fullName evidence="3">Uncharacterized protein</fullName>
    </submittedName>
</protein>
<dbReference type="EMBL" id="FOKG01000020">
    <property type="protein sequence ID" value="SFB57081.1"/>
    <property type="molecule type" value="Genomic_DNA"/>
</dbReference>
<name>A0A1I1C3I4_9PSEU</name>
<organism evidence="3 4">
    <name type="scientific">Amycolatopsis marina</name>
    <dbReference type="NCBI Taxonomy" id="490629"/>
    <lineage>
        <taxon>Bacteria</taxon>
        <taxon>Bacillati</taxon>
        <taxon>Actinomycetota</taxon>
        <taxon>Actinomycetes</taxon>
        <taxon>Pseudonocardiales</taxon>
        <taxon>Pseudonocardiaceae</taxon>
        <taxon>Amycolatopsis</taxon>
    </lineage>
</organism>
<dbReference type="AlphaFoldDB" id="A0A1I1C3I4"/>
<gene>
    <name evidence="3" type="ORF">SAMN05216266_120105</name>
</gene>
<evidence type="ECO:0000256" key="1">
    <source>
        <dbReference type="SAM" id="MobiDB-lite"/>
    </source>
</evidence>
<keyword evidence="4" id="KW-1185">Reference proteome</keyword>
<feature type="region of interest" description="Disordered" evidence="1">
    <location>
        <begin position="50"/>
        <end position="102"/>
    </location>
</feature>
<evidence type="ECO:0000313" key="3">
    <source>
        <dbReference type="EMBL" id="SFB57081.1"/>
    </source>
</evidence>
<feature type="compositionally biased region" description="Basic and acidic residues" evidence="1">
    <location>
        <begin position="53"/>
        <end position="63"/>
    </location>
</feature>
<dbReference type="Proteomes" id="UP000243799">
    <property type="component" value="Unassembled WGS sequence"/>
</dbReference>
<feature type="signal peptide" evidence="2">
    <location>
        <begin position="1"/>
        <end position="30"/>
    </location>
</feature>
<accession>A0A1I1C3I4</accession>
<evidence type="ECO:0000313" key="4">
    <source>
        <dbReference type="Proteomes" id="UP000243799"/>
    </source>
</evidence>
<feature type="chain" id="PRO_5017187089" evidence="2">
    <location>
        <begin position="31"/>
        <end position="102"/>
    </location>
</feature>
<dbReference type="RefSeq" id="WP_091677067.1">
    <property type="nucleotide sequence ID" value="NZ_FOKG01000020.1"/>
</dbReference>
<evidence type="ECO:0000256" key="2">
    <source>
        <dbReference type="SAM" id="SignalP"/>
    </source>
</evidence>